<evidence type="ECO:0000256" key="1">
    <source>
        <dbReference type="SAM" id="Phobius"/>
    </source>
</evidence>
<feature type="transmembrane region" description="Helical" evidence="1">
    <location>
        <begin position="46"/>
        <end position="64"/>
    </location>
</feature>
<dbReference type="AlphaFoldDB" id="A0A8H5G4N2"/>
<evidence type="ECO:0008006" key="4">
    <source>
        <dbReference type="Google" id="ProtNLM"/>
    </source>
</evidence>
<feature type="transmembrane region" description="Helical" evidence="1">
    <location>
        <begin position="335"/>
        <end position="353"/>
    </location>
</feature>
<name>A0A8H5G4N2_9AGAR</name>
<proteinExistence type="predicted"/>
<feature type="transmembrane region" description="Helical" evidence="1">
    <location>
        <begin position="166"/>
        <end position="184"/>
    </location>
</feature>
<keyword evidence="1" id="KW-0812">Transmembrane</keyword>
<dbReference type="OrthoDB" id="10254418at2759"/>
<sequence>MAAPSPLSSLLGGLSLPVPTHALTVLNGNVFGISGFVHRAARGSTEALVAVVGLILGGAIGGLIEGGGPQSSGLSLSELAASGFLVGFGTKVHASLIIDSNGRLTSPLIAVQRLHLRAHDLWDCTIFITVSVVGHIPVPDQRTYAHGNMRPTAPLDWSLRSTARKLLVSQLVPFAVSVLLYLFAPSKPSQQLAKPEPDTETPLKGKPVELEPQSALRHLAFFSTSTQFALALQLSGLADPSRVIRFLLLPFHEAFDPSLAFLAAGTIPLAMSLYHFALGKEIPRLGGRWSIPKGGKVDWKLVAGAAIFGIGWGMAGVCPGPGLVNFGHALVNSDVQLPAMALWLVALVTGGLII</sequence>
<dbReference type="EMBL" id="JAACJO010000005">
    <property type="protein sequence ID" value="KAF5358245.1"/>
    <property type="molecule type" value="Genomic_DNA"/>
</dbReference>
<dbReference type="Proteomes" id="UP000559027">
    <property type="component" value="Unassembled WGS sequence"/>
</dbReference>
<feature type="transmembrane region" description="Helical" evidence="1">
    <location>
        <begin position="76"/>
        <end position="98"/>
    </location>
</feature>
<feature type="transmembrane region" description="Helical" evidence="1">
    <location>
        <begin position="258"/>
        <end position="277"/>
    </location>
</feature>
<dbReference type="Pfam" id="PF20398">
    <property type="entry name" value="DUF6691"/>
    <property type="match status" value="1"/>
</dbReference>
<keyword evidence="3" id="KW-1185">Reference proteome</keyword>
<feature type="transmembrane region" description="Helical" evidence="1">
    <location>
        <begin position="297"/>
        <end position="315"/>
    </location>
</feature>
<reference evidence="2 3" key="1">
    <citation type="journal article" date="2020" name="ISME J.">
        <title>Uncovering the hidden diversity of litter-decomposition mechanisms in mushroom-forming fungi.</title>
        <authorList>
            <person name="Floudas D."/>
            <person name="Bentzer J."/>
            <person name="Ahren D."/>
            <person name="Johansson T."/>
            <person name="Persson P."/>
            <person name="Tunlid A."/>
        </authorList>
    </citation>
    <scope>NUCLEOTIDE SEQUENCE [LARGE SCALE GENOMIC DNA]</scope>
    <source>
        <strain evidence="2 3">CBS 146.42</strain>
    </source>
</reference>
<keyword evidence="1" id="KW-1133">Transmembrane helix</keyword>
<dbReference type="InterPro" id="IPR046513">
    <property type="entry name" value="DUF6691"/>
</dbReference>
<comment type="caution">
    <text evidence="2">The sequence shown here is derived from an EMBL/GenBank/DDBJ whole genome shotgun (WGS) entry which is preliminary data.</text>
</comment>
<accession>A0A8H5G4N2</accession>
<keyword evidence="1" id="KW-0472">Membrane</keyword>
<protein>
    <recommendedName>
        <fullName evidence="4">Sulphur transport domain-containing protein</fullName>
    </recommendedName>
</protein>
<evidence type="ECO:0000313" key="3">
    <source>
        <dbReference type="Proteomes" id="UP000559027"/>
    </source>
</evidence>
<organism evidence="2 3">
    <name type="scientific">Leucocoprinus leucothites</name>
    <dbReference type="NCBI Taxonomy" id="201217"/>
    <lineage>
        <taxon>Eukaryota</taxon>
        <taxon>Fungi</taxon>
        <taxon>Dikarya</taxon>
        <taxon>Basidiomycota</taxon>
        <taxon>Agaricomycotina</taxon>
        <taxon>Agaricomycetes</taxon>
        <taxon>Agaricomycetidae</taxon>
        <taxon>Agaricales</taxon>
        <taxon>Agaricineae</taxon>
        <taxon>Agaricaceae</taxon>
        <taxon>Leucocoprinus</taxon>
    </lineage>
</organism>
<gene>
    <name evidence="2" type="ORF">D9756_001399</name>
</gene>
<evidence type="ECO:0000313" key="2">
    <source>
        <dbReference type="EMBL" id="KAF5358245.1"/>
    </source>
</evidence>